<dbReference type="InterPro" id="IPR028896">
    <property type="entry name" value="GcvT/YgfZ/DmdA"/>
</dbReference>
<evidence type="ECO:0000313" key="6">
    <source>
        <dbReference type="Proteomes" id="UP000321764"/>
    </source>
</evidence>
<feature type="domain" description="Aminomethyltransferase C-terminal" evidence="3">
    <location>
        <begin position="687"/>
        <end position="768"/>
    </location>
</feature>
<keyword evidence="1" id="KW-0032">Aminotransferase</keyword>
<dbReference type="RefSeq" id="WP_147712267.1">
    <property type="nucleotide sequence ID" value="NZ_VKAD01000001.1"/>
</dbReference>
<feature type="domain" description="DUF1989" evidence="4">
    <location>
        <begin position="180"/>
        <end position="348"/>
    </location>
</feature>
<dbReference type="AlphaFoldDB" id="A0A5C8Z5B0"/>
<name>A0A5C8Z5B0_9GAMM</name>
<keyword evidence="6" id="KW-1185">Reference proteome</keyword>
<dbReference type="OrthoDB" id="9774591at2"/>
<evidence type="ECO:0000259" key="2">
    <source>
        <dbReference type="Pfam" id="PF01571"/>
    </source>
</evidence>
<dbReference type="InterPro" id="IPR006222">
    <property type="entry name" value="GCVT_N"/>
</dbReference>
<dbReference type="InterPro" id="IPR027266">
    <property type="entry name" value="TrmE/GcvT-like"/>
</dbReference>
<sequence length="776" mass="86784">MREEQQSDGDVSELYNFSVDRPVDKQLFRIDAQKALALTLNKGDQLKLDSPDQAQICEILVLDEQGQSVPEALSQQAVSVAEQTLKQLQGKGASAKQLQQQFDAWGIEESHLNKALQFSGEGSVFLEVAEPVRVIFIAAGEDMLVEQHTPVGEVHLTVQYASPWSEYLPEPLAEVKEEIRIPRETARSYEVKAGEWIQIIDVSGKQCSDFLAFDRAELVAGNELGLDSTATRSVMSRSTPQPGLFSRFLASDMQSMVEVVQDTVGRHDSFLMACNPKYYEDSGYFGHKSCTDNFNRVLSFYDIAPRAAWPAINFFFNTGVEPCGTVFMDEPWSRAGDYVLLRATRDLVCASSACPDDIDPANGWNPTDIHVRIYDAENEFPRASAHRLLPEELPRMTKTTGFHKPISEMTKQLSEYRGYWVASEYEGWGAKAEYLACRERVAMIDLSPLRKFEVTGPDAEAFLQYVLTRNVRRLAIGEIAYSAICFDTGGMIDDGTVFRMNEQAFRWVCGDPYTGIWMRNKAREKNYRVNIRNSTDQLHNVAVQGPESRNLLREIIWSAECQPSMDSLAWFHFLIGRIGGPEGIPVMVSRTGYTGELGFEVWCHPDEAELVWAAIWSAGEKYGIAPLGFDALDMLRIEAGLIFAEHEFCAETNPFEAGIGFTVPLKTKEDEFVGRQAIARQAPESRKKLVGLILDQDEPAEHGDQVFQGRYPVGIITSATPSPLLGKQIALCRVAPEFAQAGTELEVGKLDGHQKRLSATVTTLPFYDPDRTRVRS</sequence>
<dbReference type="PANTHER" id="PTHR43757">
    <property type="entry name" value="AMINOMETHYLTRANSFERASE"/>
    <property type="match status" value="1"/>
</dbReference>
<dbReference type="Pfam" id="PF01571">
    <property type="entry name" value="GCV_T"/>
    <property type="match status" value="1"/>
</dbReference>
<dbReference type="PANTHER" id="PTHR43757:SF2">
    <property type="entry name" value="AMINOMETHYLTRANSFERASE, MITOCHONDRIAL"/>
    <property type="match status" value="1"/>
</dbReference>
<evidence type="ECO:0000259" key="4">
    <source>
        <dbReference type="Pfam" id="PF09347"/>
    </source>
</evidence>
<gene>
    <name evidence="5" type="ORF">FME95_00845</name>
</gene>
<dbReference type="EMBL" id="VKAD01000001">
    <property type="protein sequence ID" value="TXR53152.1"/>
    <property type="molecule type" value="Genomic_DNA"/>
</dbReference>
<feature type="domain" description="GCVT N-terminal" evidence="2">
    <location>
        <begin position="412"/>
        <end position="666"/>
    </location>
</feature>
<comment type="caution">
    <text evidence="5">The sequence shown here is derived from an EMBL/GenBank/DDBJ whole genome shotgun (WGS) entry which is preliminary data.</text>
</comment>
<dbReference type="InterPro" id="IPR018959">
    <property type="entry name" value="DUF1989"/>
</dbReference>
<protein>
    <submittedName>
        <fullName evidence="5">DUF1989 domain-containing protein</fullName>
    </submittedName>
</protein>
<evidence type="ECO:0000259" key="3">
    <source>
        <dbReference type="Pfam" id="PF08669"/>
    </source>
</evidence>
<evidence type="ECO:0000313" key="5">
    <source>
        <dbReference type="EMBL" id="TXR53152.1"/>
    </source>
</evidence>
<dbReference type="InterPro" id="IPR013977">
    <property type="entry name" value="GcvT_C"/>
</dbReference>
<dbReference type="Gene3D" id="3.30.1360.120">
    <property type="entry name" value="Probable tRNA modification gtpase trme, domain 1"/>
    <property type="match status" value="1"/>
</dbReference>
<evidence type="ECO:0000256" key="1">
    <source>
        <dbReference type="ARBA" id="ARBA00022576"/>
    </source>
</evidence>
<dbReference type="SUPFAM" id="SSF103025">
    <property type="entry name" value="Folate-binding domain"/>
    <property type="match status" value="1"/>
</dbReference>
<dbReference type="Proteomes" id="UP000321764">
    <property type="component" value="Unassembled WGS sequence"/>
</dbReference>
<keyword evidence="1" id="KW-0808">Transferase</keyword>
<dbReference type="GO" id="GO:0008483">
    <property type="term" value="F:transaminase activity"/>
    <property type="evidence" value="ECO:0007669"/>
    <property type="project" value="UniProtKB-KW"/>
</dbReference>
<dbReference type="Pfam" id="PF08669">
    <property type="entry name" value="GCV_T_C"/>
    <property type="match status" value="1"/>
</dbReference>
<accession>A0A5C8Z5B0</accession>
<dbReference type="SUPFAM" id="SSF101790">
    <property type="entry name" value="Aminomethyltransferase beta-barrel domain"/>
    <property type="match status" value="1"/>
</dbReference>
<proteinExistence type="predicted"/>
<dbReference type="Pfam" id="PF09347">
    <property type="entry name" value="DUF1989"/>
    <property type="match status" value="1"/>
</dbReference>
<reference evidence="5 6" key="1">
    <citation type="submission" date="2019-07" db="EMBL/GenBank/DDBJ databases">
        <title>Reinekea sp. strain SSH23 genome sequencing and assembly.</title>
        <authorList>
            <person name="Kim I."/>
        </authorList>
    </citation>
    <scope>NUCLEOTIDE SEQUENCE [LARGE SCALE GENOMIC DNA]</scope>
    <source>
        <strain evidence="5 6">SSH23</strain>
    </source>
</reference>
<organism evidence="5 6">
    <name type="scientific">Reinekea thalattae</name>
    <dbReference type="NCBI Taxonomy" id="2593301"/>
    <lineage>
        <taxon>Bacteria</taxon>
        <taxon>Pseudomonadati</taxon>
        <taxon>Pseudomonadota</taxon>
        <taxon>Gammaproteobacteria</taxon>
        <taxon>Oceanospirillales</taxon>
        <taxon>Saccharospirillaceae</taxon>
        <taxon>Reinekea</taxon>
    </lineage>
</organism>
<dbReference type="InterPro" id="IPR029043">
    <property type="entry name" value="GcvT/YgfZ_C"/>
</dbReference>